<proteinExistence type="predicted"/>
<protein>
    <submittedName>
        <fullName evidence="2">Uncharacterized protein</fullName>
    </submittedName>
</protein>
<organism evidence="2 3">
    <name type="scientific">Pleurodeles waltl</name>
    <name type="common">Iberian ribbed newt</name>
    <dbReference type="NCBI Taxonomy" id="8319"/>
    <lineage>
        <taxon>Eukaryota</taxon>
        <taxon>Metazoa</taxon>
        <taxon>Chordata</taxon>
        <taxon>Craniata</taxon>
        <taxon>Vertebrata</taxon>
        <taxon>Euteleostomi</taxon>
        <taxon>Amphibia</taxon>
        <taxon>Batrachia</taxon>
        <taxon>Caudata</taxon>
        <taxon>Salamandroidea</taxon>
        <taxon>Salamandridae</taxon>
        <taxon>Pleurodelinae</taxon>
        <taxon>Pleurodeles</taxon>
    </lineage>
</organism>
<evidence type="ECO:0000313" key="3">
    <source>
        <dbReference type="Proteomes" id="UP001066276"/>
    </source>
</evidence>
<keyword evidence="3" id="KW-1185">Reference proteome</keyword>
<gene>
    <name evidence="2" type="ORF">NDU88_009671</name>
</gene>
<evidence type="ECO:0000313" key="2">
    <source>
        <dbReference type="EMBL" id="KAJ1156955.1"/>
    </source>
</evidence>
<dbReference type="EMBL" id="JANPWB010000009">
    <property type="protein sequence ID" value="KAJ1156955.1"/>
    <property type="molecule type" value="Genomic_DNA"/>
</dbReference>
<reference evidence="2" key="1">
    <citation type="journal article" date="2022" name="bioRxiv">
        <title>Sequencing and chromosome-scale assembly of the giantPleurodeles waltlgenome.</title>
        <authorList>
            <person name="Brown T."/>
            <person name="Elewa A."/>
            <person name="Iarovenko S."/>
            <person name="Subramanian E."/>
            <person name="Araus A.J."/>
            <person name="Petzold A."/>
            <person name="Susuki M."/>
            <person name="Suzuki K.-i.T."/>
            <person name="Hayashi T."/>
            <person name="Toyoda A."/>
            <person name="Oliveira C."/>
            <person name="Osipova E."/>
            <person name="Leigh N.D."/>
            <person name="Simon A."/>
            <person name="Yun M.H."/>
        </authorList>
    </citation>
    <scope>NUCLEOTIDE SEQUENCE</scope>
    <source>
        <strain evidence="2">20211129_DDA</strain>
        <tissue evidence="2">Liver</tissue>
    </source>
</reference>
<sequence length="70" mass="7710">MVTGPVNKNAGRGDLFPWQCWKQRVLREARLFMAAGPLNEIPEGEIRSPGNAGNSASRGGVSYYVRRSCE</sequence>
<evidence type="ECO:0000256" key="1">
    <source>
        <dbReference type="SAM" id="MobiDB-lite"/>
    </source>
</evidence>
<accession>A0AAV7RZP4</accession>
<comment type="caution">
    <text evidence="2">The sequence shown here is derived from an EMBL/GenBank/DDBJ whole genome shotgun (WGS) entry which is preliminary data.</text>
</comment>
<feature type="region of interest" description="Disordered" evidence="1">
    <location>
        <begin position="43"/>
        <end position="70"/>
    </location>
</feature>
<dbReference type="AlphaFoldDB" id="A0AAV7RZP4"/>
<name>A0AAV7RZP4_PLEWA</name>
<dbReference type="Proteomes" id="UP001066276">
    <property type="component" value="Chromosome 5"/>
</dbReference>